<organism evidence="5 6">
    <name type="scientific">Plantibacter elymi</name>
    <name type="common">nom. nud.</name>
    <dbReference type="NCBI Taxonomy" id="199708"/>
    <lineage>
        <taxon>Bacteria</taxon>
        <taxon>Bacillati</taxon>
        <taxon>Actinomycetota</taxon>
        <taxon>Actinomycetes</taxon>
        <taxon>Micrococcales</taxon>
        <taxon>Microbacteriaceae</taxon>
        <taxon>Plantibacter</taxon>
    </lineage>
</organism>
<dbReference type="InterPro" id="IPR010982">
    <property type="entry name" value="Lambda_DNA-bd_dom_sf"/>
</dbReference>
<gene>
    <name evidence="5" type="ORF">SAMN06295909_3585</name>
</gene>
<dbReference type="PANTHER" id="PTHR30146">
    <property type="entry name" value="LACI-RELATED TRANSCRIPTIONAL REPRESSOR"/>
    <property type="match status" value="1"/>
</dbReference>
<evidence type="ECO:0000256" key="3">
    <source>
        <dbReference type="ARBA" id="ARBA00023163"/>
    </source>
</evidence>
<evidence type="ECO:0000256" key="1">
    <source>
        <dbReference type="ARBA" id="ARBA00023015"/>
    </source>
</evidence>
<dbReference type="CDD" id="cd01392">
    <property type="entry name" value="HTH_LacI"/>
    <property type="match status" value="1"/>
</dbReference>
<dbReference type="SUPFAM" id="SSF47413">
    <property type="entry name" value="lambda repressor-like DNA-binding domains"/>
    <property type="match status" value="1"/>
</dbReference>
<dbReference type="InterPro" id="IPR000843">
    <property type="entry name" value="HTH_LacI"/>
</dbReference>
<protein>
    <submittedName>
        <fullName evidence="5">Transcriptional regulator, LacI family</fullName>
    </submittedName>
</protein>
<dbReference type="EMBL" id="FXWJ01000006">
    <property type="protein sequence ID" value="SMQ75092.1"/>
    <property type="molecule type" value="Genomic_DNA"/>
</dbReference>
<sequence>MGLVGNDDEKARVATIFDVARLAGVSHQTVSRVLNDLPNVRPATRQRVEQAIAQLRYAPSQAARSLVTRRSRTIGLTTTGGPDYGPSSTALGFNEAARDARYAVSMASMLESDPASLRQAVELLLRQNVEAIVLIAAHRGALDAVRGIELGVPLVAVESSRRDGFHRVSIDQYQGARILVDHLVGLGHTRIAHLAGPADSVDALERVRGWRDALSEHGLVAREPLVGDWTPASGFRLGRQLVAGLGDGDDDDDGRSSGRVGESFTAVFAANDQMALGVIHALSERGLRVPDDVSVVGFDDIPEAEHFAPPLTTMRQDFPALGRTIMTTLLEVLSDADSVGVVRSVPQLIVRESTAPPSA</sequence>
<dbReference type="SUPFAM" id="SSF53822">
    <property type="entry name" value="Periplasmic binding protein-like I"/>
    <property type="match status" value="1"/>
</dbReference>
<dbReference type="PRINTS" id="PR00036">
    <property type="entry name" value="HTHLACI"/>
</dbReference>
<keyword evidence="2" id="KW-0238">DNA-binding</keyword>
<comment type="caution">
    <text evidence="5">The sequence shown here is derived from an EMBL/GenBank/DDBJ whole genome shotgun (WGS) entry which is preliminary data.</text>
</comment>
<dbReference type="Gene3D" id="1.10.260.40">
    <property type="entry name" value="lambda repressor-like DNA-binding domains"/>
    <property type="match status" value="1"/>
</dbReference>
<keyword evidence="3" id="KW-0804">Transcription</keyword>
<dbReference type="CDD" id="cd01574">
    <property type="entry name" value="PBP1_LacI"/>
    <property type="match status" value="1"/>
</dbReference>
<dbReference type="PANTHER" id="PTHR30146:SF109">
    <property type="entry name" value="HTH-TYPE TRANSCRIPTIONAL REGULATOR GALS"/>
    <property type="match status" value="1"/>
</dbReference>
<reference evidence="5 6" key="1">
    <citation type="submission" date="2017-04" db="EMBL/GenBank/DDBJ databases">
        <authorList>
            <person name="Varghese N."/>
            <person name="Submissions S."/>
        </authorList>
    </citation>
    <scope>NUCLEOTIDE SEQUENCE [LARGE SCALE GENOMIC DNA]</scope>
    <source>
        <strain evidence="5 6">VKM Ac-1784</strain>
    </source>
</reference>
<evidence type="ECO:0000256" key="2">
    <source>
        <dbReference type="ARBA" id="ARBA00023125"/>
    </source>
</evidence>
<dbReference type="InterPro" id="IPR046335">
    <property type="entry name" value="LacI/GalR-like_sensor"/>
</dbReference>
<evidence type="ECO:0000313" key="5">
    <source>
        <dbReference type="EMBL" id="SMQ75092.1"/>
    </source>
</evidence>
<evidence type="ECO:0000259" key="4">
    <source>
        <dbReference type="PROSITE" id="PS50932"/>
    </source>
</evidence>
<dbReference type="Proteomes" id="UP000194464">
    <property type="component" value="Unassembled WGS sequence"/>
</dbReference>
<dbReference type="SMART" id="SM00354">
    <property type="entry name" value="HTH_LACI"/>
    <property type="match status" value="1"/>
</dbReference>
<keyword evidence="6" id="KW-1185">Reference proteome</keyword>
<dbReference type="PROSITE" id="PS50932">
    <property type="entry name" value="HTH_LACI_2"/>
    <property type="match status" value="1"/>
</dbReference>
<dbReference type="InterPro" id="IPR028082">
    <property type="entry name" value="Peripla_BP_I"/>
</dbReference>
<accession>A0ABY1RI67</accession>
<dbReference type="Gene3D" id="3.40.50.2300">
    <property type="match status" value="2"/>
</dbReference>
<dbReference type="PROSITE" id="PS00356">
    <property type="entry name" value="HTH_LACI_1"/>
    <property type="match status" value="1"/>
</dbReference>
<feature type="domain" description="HTH lacI-type" evidence="4">
    <location>
        <begin position="14"/>
        <end position="68"/>
    </location>
</feature>
<keyword evidence="1" id="KW-0805">Transcription regulation</keyword>
<dbReference type="Pfam" id="PF13377">
    <property type="entry name" value="Peripla_BP_3"/>
    <property type="match status" value="1"/>
</dbReference>
<name>A0ABY1RI67_9MICO</name>
<evidence type="ECO:0000313" key="6">
    <source>
        <dbReference type="Proteomes" id="UP000194464"/>
    </source>
</evidence>
<proteinExistence type="predicted"/>
<dbReference type="Pfam" id="PF00356">
    <property type="entry name" value="LacI"/>
    <property type="match status" value="1"/>
</dbReference>